<reference evidence="2" key="1">
    <citation type="journal article" date="2009" name="PLoS Genet.">
        <title>Sequencing, mapping, and analysis of 27,455 maize full-length cDNAs.</title>
        <authorList>
            <person name="Soderlund C."/>
            <person name="Descour A."/>
            <person name="Kudrna D."/>
            <person name="Bomhoff M."/>
            <person name="Boyd L."/>
            <person name="Currie J."/>
            <person name="Angelova A."/>
            <person name="Collura K."/>
            <person name="Wissotski M."/>
            <person name="Ashley E."/>
            <person name="Morrow D."/>
            <person name="Fernandes J."/>
            <person name="Walbot V."/>
            <person name="Yu Y."/>
        </authorList>
    </citation>
    <scope>NUCLEOTIDE SEQUENCE</scope>
    <source>
        <strain evidence="2">B73</strain>
    </source>
</reference>
<evidence type="ECO:0000256" key="1">
    <source>
        <dbReference type="SAM" id="MobiDB-lite"/>
    </source>
</evidence>
<dbReference type="EMBL" id="BT054343">
    <property type="protein sequence ID" value="ACL52950.1"/>
    <property type="molecule type" value="mRNA"/>
</dbReference>
<reference evidence="2" key="2">
    <citation type="submission" date="2012-06" db="EMBL/GenBank/DDBJ databases">
        <authorList>
            <person name="Yu Y."/>
            <person name="Currie J."/>
            <person name="Lomeli R."/>
            <person name="Angelova A."/>
            <person name="Collura K."/>
            <person name="Wissotski M."/>
            <person name="Campos D."/>
            <person name="Kudrna D."/>
            <person name="Golser W."/>
            <person name="Ashely E."/>
            <person name="Descour A."/>
            <person name="Fernandes J."/>
            <person name="Soderlund C."/>
            <person name="Walbot V."/>
        </authorList>
    </citation>
    <scope>NUCLEOTIDE SEQUENCE</scope>
    <source>
        <strain evidence="2">B73</strain>
    </source>
</reference>
<feature type="region of interest" description="Disordered" evidence="1">
    <location>
        <begin position="133"/>
        <end position="187"/>
    </location>
</feature>
<organism evidence="2">
    <name type="scientific">Zea mays</name>
    <name type="common">Maize</name>
    <dbReference type="NCBI Taxonomy" id="4577"/>
    <lineage>
        <taxon>Eukaryota</taxon>
        <taxon>Viridiplantae</taxon>
        <taxon>Streptophyta</taxon>
        <taxon>Embryophyta</taxon>
        <taxon>Tracheophyta</taxon>
        <taxon>Spermatophyta</taxon>
        <taxon>Magnoliopsida</taxon>
        <taxon>Liliopsida</taxon>
        <taxon>Poales</taxon>
        <taxon>Poaceae</taxon>
        <taxon>PACMAD clade</taxon>
        <taxon>Panicoideae</taxon>
        <taxon>Andropogonodae</taxon>
        <taxon>Andropogoneae</taxon>
        <taxon>Tripsacinae</taxon>
        <taxon>Zea</taxon>
    </lineage>
</organism>
<name>B7ZYF1_MAIZE</name>
<accession>B7ZYF1</accession>
<feature type="region of interest" description="Disordered" evidence="1">
    <location>
        <begin position="37"/>
        <end position="105"/>
    </location>
</feature>
<sequence length="187" mass="19881">MYELHRSESSDPGDPLGLAGRAADAVVVVPVATAAAEEARVEHEHVEELREGEDDDEGLQHAQAPAAVSADVDLLAGQPEGERRDGPGDERRRGVGGQAVVAPGAHVVHARQLGRRAHHAGQDGEHQEVERRAVAGHAGVVGLPVDEVVQVPAREADDDDVHDEVEHQERRHHVPANSGHSSSHELS</sequence>
<feature type="compositionally biased region" description="Basic and acidic residues" evidence="1">
    <location>
        <begin position="37"/>
        <end position="49"/>
    </location>
</feature>
<protein>
    <submittedName>
        <fullName evidence="2">Uncharacterized protein</fullName>
    </submittedName>
</protein>
<proteinExistence type="evidence at transcript level"/>
<dbReference type="AlphaFoldDB" id="B7ZYF1"/>
<evidence type="ECO:0000313" key="2">
    <source>
        <dbReference type="EMBL" id="ACL52950.1"/>
    </source>
</evidence>
<feature type="compositionally biased region" description="Basic and acidic residues" evidence="1">
    <location>
        <begin position="80"/>
        <end position="93"/>
    </location>
</feature>